<keyword evidence="4" id="KW-0574">Periplasm</keyword>
<name>A0A382D3V6_9ZZZZ</name>
<dbReference type="GO" id="GO:0042597">
    <property type="term" value="C:periplasmic space"/>
    <property type="evidence" value="ECO:0007669"/>
    <property type="project" value="UniProtKB-SubCell"/>
</dbReference>
<dbReference type="InterPro" id="IPR001188">
    <property type="entry name" value="Sperm_putr-bd"/>
</dbReference>
<dbReference type="PROSITE" id="PS51318">
    <property type="entry name" value="TAT"/>
    <property type="match status" value="1"/>
</dbReference>
<sequence>MNKYKSGLRRIRNFGLSRRNFNKGLLGTAAVAGLATAGLSSTALAATDITFLGWEGYDAGLFVDSYLADNDINLNTTYIGNNDEIVSKLVSGGVGTIDIVTPYMGYIPMMVAADILQPIDESKVPNLSKIHPFFVNDPNIIVDGVRYGVPFTWGCAPMMYNTKVVSSTPESWADLFKPEYKGKVGMMDDPLGNIMLAAVIATDAEVATSLTKKQLDDAIKYLISLKSIIRLNTPSWGDLADALARGDVVITFSGWETLKKFCVDKGADHIDYVYPKEGTFAWLDTYSIAKDAPNPDIDHKLCDMIVDVPAQLFIGDEFIQGITNSDAIAQLGISKDFYPYDDLSGLASKATFFAFPPIEEGSGKTTFSDWLEAYETFKAA</sequence>
<dbReference type="GO" id="GO:0015846">
    <property type="term" value="P:polyamine transport"/>
    <property type="evidence" value="ECO:0007669"/>
    <property type="project" value="InterPro"/>
</dbReference>
<evidence type="ECO:0000256" key="2">
    <source>
        <dbReference type="ARBA" id="ARBA00022448"/>
    </source>
</evidence>
<proteinExistence type="predicted"/>
<reference evidence="5" key="1">
    <citation type="submission" date="2018-05" db="EMBL/GenBank/DDBJ databases">
        <authorList>
            <person name="Lanie J.A."/>
            <person name="Ng W.-L."/>
            <person name="Kazmierczak K.M."/>
            <person name="Andrzejewski T.M."/>
            <person name="Davidsen T.M."/>
            <person name="Wayne K.J."/>
            <person name="Tettelin H."/>
            <person name="Glass J.I."/>
            <person name="Rusch D."/>
            <person name="Podicherti R."/>
            <person name="Tsui H.-C.T."/>
            <person name="Winkler M.E."/>
        </authorList>
    </citation>
    <scope>NUCLEOTIDE SEQUENCE</scope>
</reference>
<dbReference type="GO" id="GO:0019808">
    <property type="term" value="F:polyamine binding"/>
    <property type="evidence" value="ECO:0007669"/>
    <property type="project" value="InterPro"/>
</dbReference>
<dbReference type="PANTHER" id="PTHR30222:SF17">
    <property type="entry name" value="SPERMIDINE_PUTRESCINE-BINDING PERIPLASMIC PROTEIN"/>
    <property type="match status" value="1"/>
</dbReference>
<comment type="subcellular location">
    <subcellularLocation>
        <location evidence="1">Periplasm</location>
    </subcellularLocation>
</comment>
<protein>
    <submittedName>
        <fullName evidence="5">Uncharacterized protein</fullName>
    </submittedName>
</protein>
<keyword evidence="2" id="KW-0813">Transport</keyword>
<evidence type="ECO:0000313" key="5">
    <source>
        <dbReference type="EMBL" id="SVB32995.1"/>
    </source>
</evidence>
<accession>A0A382D3V6</accession>
<dbReference type="PRINTS" id="PR00909">
    <property type="entry name" value="SPERMDNBNDNG"/>
</dbReference>
<evidence type="ECO:0000256" key="3">
    <source>
        <dbReference type="ARBA" id="ARBA00022729"/>
    </source>
</evidence>
<gene>
    <name evidence="5" type="ORF">METZ01_LOCUS185849</name>
</gene>
<organism evidence="5">
    <name type="scientific">marine metagenome</name>
    <dbReference type="NCBI Taxonomy" id="408172"/>
    <lineage>
        <taxon>unclassified sequences</taxon>
        <taxon>metagenomes</taxon>
        <taxon>ecological metagenomes</taxon>
    </lineage>
</organism>
<evidence type="ECO:0000256" key="4">
    <source>
        <dbReference type="ARBA" id="ARBA00022764"/>
    </source>
</evidence>
<keyword evidence="3" id="KW-0732">Signal</keyword>
<dbReference type="PANTHER" id="PTHR30222">
    <property type="entry name" value="SPERMIDINE/PUTRESCINE-BINDING PERIPLASMIC PROTEIN"/>
    <property type="match status" value="1"/>
</dbReference>
<dbReference type="AlphaFoldDB" id="A0A382D3V6"/>
<dbReference type="InterPro" id="IPR006059">
    <property type="entry name" value="SBP"/>
</dbReference>
<dbReference type="Gene3D" id="3.40.190.10">
    <property type="entry name" value="Periplasmic binding protein-like II"/>
    <property type="match status" value="2"/>
</dbReference>
<dbReference type="Pfam" id="PF13416">
    <property type="entry name" value="SBP_bac_8"/>
    <property type="match status" value="1"/>
</dbReference>
<evidence type="ECO:0000256" key="1">
    <source>
        <dbReference type="ARBA" id="ARBA00004418"/>
    </source>
</evidence>
<dbReference type="SUPFAM" id="SSF53850">
    <property type="entry name" value="Periplasmic binding protein-like II"/>
    <property type="match status" value="1"/>
</dbReference>
<dbReference type="InterPro" id="IPR006311">
    <property type="entry name" value="TAT_signal"/>
</dbReference>
<dbReference type="EMBL" id="UINC01037466">
    <property type="protein sequence ID" value="SVB32995.1"/>
    <property type="molecule type" value="Genomic_DNA"/>
</dbReference>